<comment type="caution">
    <text evidence="1">The sequence shown here is derived from an EMBL/GenBank/DDBJ whole genome shotgun (WGS) entry which is preliminary data.</text>
</comment>
<reference evidence="1 2" key="1">
    <citation type="submission" date="2016-04" db="EMBL/GenBank/DDBJ databases">
        <title>Draft genome sequence of Janthinobacterium psychrotolerans sp. nov., isolated from freshwater sediments in Denmark.</title>
        <authorList>
            <person name="Gong X."/>
            <person name="Skrivergaard S."/>
            <person name="Korsgaard B.S."/>
            <person name="Schreiber L."/>
            <person name="Marshall I.P."/>
            <person name="Finster K."/>
            <person name="Schramm A."/>
        </authorList>
    </citation>
    <scope>NUCLEOTIDE SEQUENCE [LARGE SCALE GENOMIC DNA]</scope>
    <source>
        <strain evidence="1 2">S3-2</strain>
    </source>
</reference>
<evidence type="ECO:0000313" key="2">
    <source>
        <dbReference type="Proteomes" id="UP000092713"/>
    </source>
</evidence>
<name>A0A1A7C267_9BURK</name>
<sequence length="52" mass="5844">MGGHVQTEWLVTMPESLVTFVRNTHLEGRIGCALAYLDVQTPGLWDMPFLLV</sequence>
<gene>
    <name evidence="1" type="ORF">ASR47_1005361</name>
</gene>
<evidence type="ECO:0000313" key="1">
    <source>
        <dbReference type="EMBL" id="OBV38403.1"/>
    </source>
</evidence>
<dbReference type="EMBL" id="LOCQ01000058">
    <property type="protein sequence ID" value="OBV38403.1"/>
    <property type="molecule type" value="Genomic_DNA"/>
</dbReference>
<dbReference type="AlphaFoldDB" id="A0A1A7C267"/>
<keyword evidence="2" id="KW-1185">Reference proteome</keyword>
<protein>
    <submittedName>
        <fullName evidence="1">Uncharacterized protein</fullName>
    </submittedName>
</protein>
<organism evidence="1 2">
    <name type="scientific">Janthinobacterium psychrotolerans</name>
    <dbReference type="NCBI Taxonomy" id="1747903"/>
    <lineage>
        <taxon>Bacteria</taxon>
        <taxon>Pseudomonadati</taxon>
        <taxon>Pseudomonadota</taxon>
        <taxon>Betaproteobacteria</taxon>
        <taxon>Burkholderiales</taxon>
        <taxon>Oxalobacteraceae</taxon>
        <taxon>Janthinobacterium</taxon>
    </lineage>
</organism>
<accession>A0A1A7C267</accession>
<proteinExistence type="predicted"/>
<dbReference type="Proteomes" id="UP000092713">
    <property type="component" value="Unassembled WGS sequence"/>
</dbReference>
<dbReference type="STRING" id="1747903.ASR47_1005361"/>